<dbReference type="SUPFAM" id="SSF47459">
    <property type="entry name" value="HLH, helix-loop-helix DNA-binding domain"/>
    <property type="match status" value="1"/>
</dbReference>
<accession>A0A8C9WL49</accession>
<dbReference type="GO" id="GO:0032525">
    <property type="term" value="P:somite rostral/caudal axis specification"/>
    <property type="evidence" value="ECO:0007669"/>
    <property type="project" value="TreeGrafter"/>
</dbReference>
<dbReference type="SMART" id="SM00353">
    <property type="entry name" value="HLH"/>
    <property type="match status" value="1"/>
</dbReference>
<evidence type="ECO:0000256" key="5">
    <source>
        <dbReference type="ARBA" id="ARBA00023125"/>
    </source>
</evidence>
<dbReference type="InterPro" id="IPR011598">
    <property type="entry name" value="bHLH_dom"/>
</dbReference>
<dbReference type="FunFam" id="4.10.280.10:FF:000047">
    <property type="entry name" value="mesoderm posterior protein 1"/>
    <property type="match status" value="1"/>
</dbReference>
<dbReference type="OrthoDB" id="9946827at2759"/>
<dbReference type="AlphaFoldDB" id="A0A8C9WL49"/>
<dbReference type="GO" id="GO:0007219">
    <property type="term" value="P:Notch signaling pathway"/>
    <property type="evidence" value="ECO:0007669"/>
    <property type="project" value="UniProtKB-KW"/>
</dbReference>
<dbReference type="Proteomes" id="UP000694397">
    <property type="component" value="Chromosome 7"/>
</dbReference>
<sequence>MSTGIMDLSLSNCSLPFYPCHTLLELGCADTGYYSGSDSLSPASSVESCSPFQWGMEQGATARLTVRGRQAAVQDKKKSRSKHPGKKRQSASEREKLRMRGLTKALHNLRTYLPPSVAPPGQTLTKIETLRLTIRYIAHLSAQLGLDEEVQHEGTKVDTSVCLSSPETQECCQYSFMPGHRGGPEGRPYCFEPHRLPHPNSKETSLQTGADMLMSATCFEDVQASQVNTFTMIANFNHIFIGTI</sequence>
<dbReference type="GO" id="GO:0003007">
    <property type="term" value="P:heart morphogenesis"/>
    <property type="evidence" value="ECO:0007669"/>
    <property type="project" value="TreeGrafter"/>
</dbReference>
<evidence type="ECO:0000259" key="9">
    <source>
        <dbReference type="PROSITE" id="PS50888"/>
    </source>
</evidence>
<protein>
    <submittedName>
        <fullName evidence="10">Mesoderm posterior aa</fullName>
    </submittedName>
</protein>
<evidence type="ECO:0000256" key="2">
    <source>
        <dbReference type="ARBA" id="ARBA00022473"/>
    </source>
</evidence>
<dbReference type="Gene3D" id="4.10.280.10">
    <property type="entry name" value="Helix-loop-helix DNA-binding domain"/>
    <property type="match status" value="1"/>
</dbReference>
<keyword evidence="7" id="KW-0539">Nucleus</keyword>
<keyword evidence="6" id="KW-0804">Transcription</keyword>
<dbReference type="CDD" id="cd18938">
    <property type="entry name" value="bHLH_TS_Mesp"/>
    <property type="match status" value="1"/>
</dbReference>
<keyword evidence="3" id="KW-0914">Notch signaling pathway</keyword>
<dbReference type="Pfam" id="PF00010">
    <property type="entry name" value="HLH"/>
    <property type="match status" value="1"/>
</dbReference>
<reference evidence="10" key="3">
    <citation type="submission" date="2025-09" db="UniProtKB">
        <authorList>
            <consortium name="Ensembl"/>
        </authorList>
    </citation>
    <scope>IDENTIFICATION</scope>
</reference>
<reference evidence="10" key="2">
    <citation type="submission" date="2025-08" db="UniProtKB">
        <authorList>
            <consortium name="Ensembl"/>
        </authorList>
    </citation>
    <scope>IDENTIFICATION</scope>
</reference>
<dbReference type="GO" id="GO:0046983">
    <property type="term" value="F:protein dimerization activity"/>
    <property type="evidence" value="ECO:0007669"/>
    <property type="project" value="InterPro"/>
</dbReference>
<proteinExistence type="predicted"/>
<evidence type="ECO:0000256" key="4">
    <source>
        <dbReference type="ARBA" id="ARBA00023015"/>
    </source>
</evidence>
<evidence type="ECO:0000313" key="10">
    <source>
        <dbReference type="Ensembl" id="ENSSFOP00015077538.1"/>
    </source>
</evidence>
<dbReference type="InterPro" id="IPR040259">
    <property type="entry name" value="Mesogenin/MesP"/>
</dbReference>
<name>A0A8C9WL49_SCLFO</name>
<keyword evidence="5" id="KW-0238">DNA-binding</keyword>
<dbReference type="GO" id="GO:0000981">
    <property type="term" value="F:DNA-binding transcription factor activity, RNA polymerase II-specific"/>
    <property type="evidence" value="ECO:0007669"/>
    <property type="project" value="TreeGrafter"/>
</dbReference>
<dbReference type="GO" id="GO:0000978">
    <property type="term" value="F:RNA polymerase II cis-regulatory region sequence-specific DNA binding"/>
    <property type="evidence" value="ECO:0007669"/>
    <property type="project" value="TreeGrafter"/>
</dbReference>
<evidence type="ECO:0000256" key="7">
    <source>
        <dbReference type="ARBA" id="ARBA00023242"/>
    </source>
</evidence>
<dbReference type="GO" id="GO:0005634">
    <property type="term" value="C:nucleus"/>
    <property type="evidence" value="ECO:0007669"/>
    <property type="project" value="UniProtKB-SubCell"/>
</dbReference>
<evidence type="ECO:0000313" key="11">
    <source>
        <dbReference type="Proteomes" id="UP000694397"/>
    </source>
</evidence>
<evidence type="ECO:0000256" key="1">
    <source>
        <dbReference type="ARBA" id="ARBA00004123"/>
    </source>
</evidence>
<dbReference type="Ensembl" id="ENSSFOT00015068001.1">
    <property type="protein sequence ID" value="ENSSFOP00015077538.1"/>
    <property type="gene ID" value="ENSSFOG00015023565.2"/>
</dbReference>
<feature type="region of interest" description="Disordered" evidence="8">
    <location>
        <begin position="68"/>
        <end position="96"/>
    </location>
</feature>
<feature type="domain" description="BHLH" evidence="9">
    <location>
        <begin position="86"/>
        <end position="140"/>
    </location>
</feature>
<dbReference type="PANTHER" id="PTHR20937:SF6">
    <property type="entry name" value="MESODERM POSTERIOR PROTEIN 1"/>
    <property type="match status" value="1"/>
</dbReference>
<reference evidence="10 11" key="1">
    <citation type="submission" date="2019-04" db="EMBL/GenBank/DDBJ databases">
        <authorList>
            <consortium name="Wellcome Sanger Institute Data Sharing"/>
        </authorList>
    </citation>
    <scope>NUCLEOTIDE SEQUENCE [LARGE SCALE GENOMIC DNA]</scope>
</reference>
<keyword evidence="4" id="KW-0805">Transcription regulation</keyword>
<evidence type="ECO:0000256" key="3">
    <source>
        <dbReference type="ARBA" id="ARBA00022976"/>
    </source>
</evidence>
<feature type="compositionally biased region" description="Basic residues" evidence="8">
    <location>
        <begin position="77"/>
        <end position="89"/>
    </location>
</feature>
<evidence type="ECO:0000256" key="8">
    <source>
        <dbReference type="SAM" id="MobiDB-lite"/>
    </source>
</evidence>
<keyword evidence="2" id="KW-0217">Developmental protein</keyword>
<keyword evidence="11" id="KW-1185">Reference proteome</keyword>
<dbReference type="GO" id="GO:0001707">
    <property type="term" value="P:mesoderm formation"/>
    <property type="evidence" value="ECO:0007669"/>
    <property type="project" value="TreeGrafter"/>
</dbReference>
<dbReference type="PROSITE" id="PS50888">
    <property type="entry name" value="BHLH"/>
    <property type="match status" value="1"/>
</dbReference>
<dbReference type="GeneTree" id="ENSGT00530000063712"/>
<comment type="subcellular location">
    <subcellularLocation>
        <location evidence="1">Nucleus</location>
    </subcellularLocation>
</comment>
<dbReference type="InterPro" id="IPR036638">
    <property type="entry name" value="HLH_DNA-bd_sf"/>
</dbReference>
<evidence type="ECO:0000256" key="6">
    <source>
        <dbReference type="ARBA" id="ARBA00023163"/>
    </source>
</evidence>
<dbReference type="PANTHER" id="PTHR20937">
    <property type="entry name" value="IP14615P"/>
    <property type="match status" value="1"/>
</dbReference>
<organism evidence="10 11">
    <name type="scientific">Scleropages formosus</name>
    <name type="common">Asian bonytongue</name>
    <name type="synonym">Osteoglossum formosum</name>
    <dbReference type="NCBI Taxonomy" id="113540"/>
    <lineage>
        <taxon>Eukaryota</taxon>
        <taxon>Metazoa</taxon>
        <taxon>Chordata</taxon>
        <taxon>Craniata</taxon>
        <taxon>Vertebrata</taxon>
        <taxon>Euteleostomi</taxon>
        <taxon>Actinopterygii</taxon>
        <taxon>Neopterygii</taxon>
        <taxon>Teleostei</taxon>
        <taxon>Osteoglossocephala</taxon>
        <taxon>Osteoglossomorpha</taxon>
        <taxon>Osteoglossiformes</taxon>
        <taxon>Osteoglossidae</taxon>
        <taxon>Scleropages</taxon>
    </lineage>
</organism>